<reference evidence="1 3" key="1">
    <citation type="journal article" date="2018" name="Plant J.">
        <title>Genome sequences of Chlorella sorokiniana UTEX 1602 and Micractinium conductrix SAG 241.80: implications to maltose excretion by a green alga.</title>
        <authorList>
            <person name="Arriola M.B."/>
            <person name="Velmurugan N."/>
            <person name="Zhang Y."/>
            <person name="Plunkett M.H."/>
            <person name="Hondzo H."/>
            <person name="Barney B.M."/>
        </authorList>
    </citation>
    <scope>NUCLEOTIDE SEQUENCE [LARGE SCALE GENOMIC DNA]</scope>
    <source>
        <strain evidence="1 3">SAG 241.80</strain>
    </source>
</reference>
<organism evidence="1 3">
    <name type="scientific">Micractinium conductrix</name>
    <dbReference type="NCBI Taxonomy" id="554055"/>
    <lineage>
        <taxon>Eukaryota</taxon>
        <taxon>Viridiplantae</taxon>
        <taxon>Chlorophyta</taxon>
        <taxon>core chlorophytes</taxon>
        <taxon>Trebouxiophyceae</taxon>
        <taxon>Chlorellales</taxon>
        <taxon>Chlorellaceae</taxon>
        <taxon>Chlorella clade</taxon>
        <taxon>Micractinium</taxon>
    </lineage>
</organism>
<sequence>MLGSKARQAALDVQEANQAAAHAQAAASRVRALTEPHAAQTQRRLAHDQIFRLAASTTAWTDLSTAQSSQISALLRMVKAYTDLLTKLAPLAQQELNRQQ</sequence>
<keyword evidence="3" id="KW-1185">Reference proteome</keyword>
<reference evidence="1" key="2">
    <citation type="submission" date="2018-02" db="EMBL/GenBank/DDBJ databases">
        <authorList>
            <person name="Cohen D.B."/>
            <person name="Kent A.D."/>
        </authorList>
    </citation>
    <scope>NUCLEOTIDE SEQUENCE</scope>
    <source>
        <strain evidence="1">SAG 241.80</strain>
    </source>
</reference>
<dbReference type="AlphaFoldDB" id="A0A2P6V114"/>
<protein>
    <submittedName>
        <fullName evidence="1">Uncharacterized protein</fullName>
    </submittedName>
</protein>
<dbReference type="EMBL" id="LHPF02000048">
    <property type="protein sequence ID" value="PSC67801.1"/>
    <property type="molecule type" value="Genomic_DNA"/>
</dbReference>
<comment type="caution">
    <text evidence="1">The sequence shown here is derived from an EMBL/GenBank/DDBJ whole genome shotgun (WGS) entry which is preliminary data.</text>
</comment>
<evidence type="ECO:0000313" key="3">
    <source>
        <dbReference type="Proteomes" id="UP000239649"/>
    </source>
</evidence>
<evidence type="ECO:0000313" key="2">
    <source>
        <dbReference type="EMBL" id="PSC67801.1"/>
    </source>
</evidence>
<accession>A0A2P6V114</accession>
<name>A0A2P6V114_9CHLO</name>
<dbReference type="EMBL" id="LHPF02000048">
    <property type="protein sequence ID" value="PSC67782.1"/>
    <property type="molecule type" value="Genomic_DNA"/>
</dbReference>
<gene>
    <name evidence="2" type="ORF">C2E20_8573</name>
    <name evidence="1" type="ORF">C2E20_8575</name>
</gene>
<evidence type="ECO:0000313" key="1">
    <source>
        <dbReference type="EMBL" id="PSC67782.1"/>
    </source>
</evidence>
<proteinExistence type="predicted"/>
<dbReference type="Proteomes" id="UP000239649">
    <property type="component" value="Unassembled WGS sequence"/>
</dbReference>